<dbReference type="EMBL" id="LT575490">
    <property type="protein sequence ID" value="SAY42303.1"/>
    <property type="molecule type" value="Genomic_DNA"/>
</dbReference>
<dbReference type="InterPro" id="IPR016181">
    <property type="entry name" value="Acyl_CoA_acyltransferase"/>
</dbReference>
<proteinExistence type="predicted"/>
<accession>A0A1C3HB72</accession>
<protein>
    <recommendedName>
        <fullName evidence="1">N-acetyltransferase domain-containing protein</fullName>
    </recommendedName>
</protein>
<dbReference type="CDD" id="cd04301">
    <property type="entry name" value="NAT_SF"/>
    <property type="match status" value="1"/>
</dbReference>
<dbReference type="PANTHER" id="PTHR43617">
    <property type="entry name" value="L-AMINO ACID N-ACETYLTRANSFERASE"/>
    <property type="match status" value="1"/>
</dbReference>
<dbReference type="Gene3D" id="3.40.630.30">
    <property type="match status" value="1"/>
</dbReference>
<reference evidence="2" key="1">
    <citation type="submission" date="2016-05" db="EMBL/GenBank/DDBJ databases">
        <authorList>
            <person name="Cock P.J.A."/>
            <person name="Cock P.J.A."/>
        </authorList>
    </citation>
    <scope>NUCLEOTIDE SEQUENCE</scope>
    <source>
        <strain evidence="2">PWN146_assembly</strain>
    </source>
</reference>
<dbReference type="SUPFAM" id="SSF55729">
    <property type="entry name" value="Acyl-CoA N-acyltransferases (Nat)"/>
    <property type="match status" value="1"/>
</dbReference>
<sequence>MNITLRHETPADVGAIATLTAAAFLHAEHSSHTEQFIVNALRAAGALTLSLVAEHNGTPIGHASVSPVILSNDTAGWYGLAPVSVLPASQSRGIGSRLIRQLLAELQERHAAGCVVLGDPNYYGRFGFQAQTALTLPGVPQDYFRAIAFQGALPCAEVAFHNAFNAEA</sequence>
<dbReference type="InterPro" id="IPR000182">
    <property type="entry name" value="GNAT_dom"/>
</dbReference>
<evidence type="ECO:0000259" key="1">
    <source>
        <dbReference type="PROSITE" id="PS51186"/>
    </source>
</evidence>
<feature type="domain" description="N-acetyltransferase" evidence="1">
    <location>
        <begin position="3"/>
        <end position="156"/>
    </location>
</feature>
<dbReference type="GO" id="GO:0016747">
    <property type="term" value="F:acyltransferase activity, transferring groups other than amino-acyl groups"/>
    <property type="evidence" value="ECO:0007669"/>
    <property type="project" value="InterPro"/>
</dbReference>
<gene>
    <name evidence="2" type="ORF">PWN146_00981</name>
</gene>
<dbReference type="PANTHER" id="PTHR43617:SF2">
    <property type="entry name" value="UPF0039 PROTEIN SLL0451"/>
    <property type="match status" value="1"/>
</dbReference>
<name>A0A1C3HB72_SERMA</name>
<dbReference type="InterPro" id="IPR050276">
    <property type="entry name" value="MshD_Acetyltransferase"/>
</dbReference>
<dbReference type="Pfam" id="PF00583">
    <property type="entry name" value="Acetyltransf_1"/>
    <property type="match status" value="1"/>
</dbReference>
<dbReference type="PROSITE" id="PS51186">
    <property type="entry name" value="GNAT"/>
    <property type="match status" value="1"/>
</dbReference>
<dbReference type="AlphaFoldDB" id="A0A1C3HB72"/>
<organism evidence="2">
    <name type="scientific">Serratia marcescens</name>
    <dbReference type="NCBI Taxonomy" id="615"/>
    <lineage>
        <taxon>Bacteria</taxon>
        <taxon>Pseudomonadati</taxon>
        <taxon>Pseudomonadota</taxon>
        <taxon>Gammaproteobacteria</taxon>
        <taxon>Enterobacterales</taxon>
        <taxon>Yersiniaceae</taxon>
        <taxon>Serratia</taxon>
    </lineage>
</organism>
<evidence type="ECO:0000313" key="2">
    <source>
        <dbReference type="EMBL" id="SAY42303.1"/>
    </source>
</evidence>